<dbReference type="EMBL" id="PRFC01000025">
    <property type="protein sequence ID" value="PWV16185.1"/>
    <property type="molecule type" value="Genomic_DNA"/>
</dbReference>
<feature type="region of interest" description="Disordered" evidence="1">
    <location>
        <begin position="407"/>
        <end position="432"/>
    </location>
</feature>
<organism evidence="3 4">
    <name type="scientific">Trypanosoma cruzi</name>
    <dbReference type="NCBI Taxonomy" id="5693"/>
    <lineage>
        <taxon>Eukaryota</taxon>
        <taxon>Discoba</taxon>
        <taxon>Euglenozoa</taxon>
        <taxon>Kinetoplastea</taxon>
        <taxon>Metakinetoplastina</taxon>
        <taxon>Trypanosomatida</taxon>
        <taxon>Trypanosomatidae</taxon>
        <taxon>Trypanosoma</taxon>
        <taxon>Schizotrypanum</taxon>
    </lineage>
</organism>
<dbReference type="VEuPathDB" id="TriTrypDB:Tc_MARK_2662"/>
<dbReference type="VEuPathDB" id="TriTrypDB:ECC02_008807"/>
<feature type="compositionally biased region" description="Basic residues" evidence="1">
    <location>
        <begin position="588"/>
        <end position="607"/>
    </location>
</feature>
<feature type="compositionally biased region" description="Polar residues" evidence="1">
    <location>
        <begin position="444"/>
        <end position="454"/>
    </location>
</feature>
<feature type="compositionally biased region" description="Basic and acidic residues" evidence="1">
    <location>
        <begin position="547"/>
        <end position="557"/>
    </location>
</feature>
<dbReference type="VEuPathDB" id="TriTrypDB:BCY84_19095"/>
<dbReference type="VEuPathDB" id="TriTrypDB:C4B63_20g345"/>
<sequence length="749" mass="81259">MYPQMVSSFFFFLFIRLAIVLFVPPAWTCCYCFVIARPCWILLWRCRFCQVSLFLLFAGCSFFVLHPIFFSFFFLACRWGFPRRLAGSCAAKGTGCGGGGEERVGGAVEETCAAGAMSLRDDIEVLTAALHRFSRLQDCGSSSDARGKDVGRHPDRDVALAPQLSDVDISAISVTAEGDEHDDDILSAVTQQAHTVLLRSRKSFDDNSAVPPSSNTTALPCGDGSGSNRQRGRGTGFARVLVPQEKAMLKDSCTVVWESNGTCPESLSVAAEESARRSGIVLNATATSGNSTACQDEPKHSLRQMEEAYKLILRKLLAEIRRLDAHTAALSAQCEGERENLKRVQRNHEKELVDSNALIGALRQQLVGMCSGCEGASAGGARVSSGSEWTLGNYGTRYSPTVLNRWSTKGSRSGSGAGTTNGLHPHDRPVVSSELCGMSSSFTAETFSGQLPQRTSEEIDRGGSGASPMRQRVSGNDVTSTRPHSLTGFLQQRLSSSGTARVSEEVATQTSNPTMPATAATDSGRLVGISENMPGWNSASPLGDVGRSNRGDADHPVRCTTSEPTVCRFHENDGKRGLRVFTEANRREKQRNRRGRRAPATHASPRNRSRVWCSDEGFRQPPRGCSLCCREHRGAAARAVTAAGNCGMSTAAGAKVDCGTKGTRSASRLCPPVLAKTRRNNRKEEKHETREMLRGIIDKNTALEGRLQIFQERLDEQEMGLRDVIALLRDFMLTPAVESRKFCQTAGPP</sequence>
<name>A0A2V2X6R7_TRYCR</name>
<feature type="transmembrane region" description="Helical" evidence="2">
    <location>
        <begin position="6"/>
        <end position="36"/>
    </location>
</feature>
<gene>
    <name evidence="3" type="ORF">C3747_25g212</name>
</gene>
<proteinExistence type="predicted"/>
<dbReference type="VEuPathDB" id="TriTrypDB:TcCLB.507485.50"/>
<dbReference type="VEuPathDB" id="TriTrypDB:TCDM_07321"/>
<reference evidence="3 4" key="1">
    <citation type="journal article" date="2018" name="Microb. Genom.">
        <title>Expanding an expanded genome: long-read sequencing of Trypanosoma cruzi.</title>
        <authorList>
            <person name="Berna L."/>
            <person name="Rodriguez M."/>
            <person name="Chiribao M.L."/>
            <person name="Parodi-Talice A."/>
            <person name="Pita S."/>
            <person name="Rijo G."/>
            <person name="Alvarez-Valin F."/>
            <person name="Robello C."/>
        </authorList>
    </citation>
    <scope>NUCLEOTIDE SEQUENCE [LARGE SCALE GENOMIC DNA]</scope>
    <source>
        <strain evidence="3 4">TCC</strain>
    </source>
</reference>
<evidence type="ECO:0000313" key="4">
    <source>
        <dbReference type="Proteomes" id="UP000246078"/>
    </source>
</evidence>
<comment type="caution">
    <text evidence="3">The sequence shown here is derived from an EMBL/GenBank/DDBJ whole genome shotgun (WGS) entry which is preliminary data.</text>
</comment>
<dbReference type="AlphaFoldDB" id="A0A2V2X6R7"/>
<evidence type="ECO:0000256" key="1">
    <source>
        <dbReference type="SAM" id="MobiDB-lite"/>
    </source>
</evidence>
<feature type="compositionally biased region" description="Polar residues" evidence="1">
    <location>
        <begin position="473"/>
        <end position="515"/>
    </location>
</feature>
<feature type="transmembrane region" description="Helical" evidence="2">
    <location>
        <begin position="48"/>
        <end position="75"/>
    </location>
</feature>
<keyword evidence="2" id="KW-0812">Transmembrane</keyword>
<keyword evidence="2" id="KW-0472">Membrane</keyword>
<dbReference type="VEuPathDB" id="TriTrypDB:TcCL_ESM03199"/>
<feature type="region of interest" description="Disordered" evidence="1">
    <location>
        <begin position="204"/>
        <end position="234"/>
    </location>
</feature>
<feature type="region of interest" description="Disordered" evidence="1">
    <location>
        <begin position="578"/>
        <end position="607"/>
    </location>
</feature>
<accession>A0A2V2X6R7</accession>
<dbReference type="VEuPathDB" id="TriTrypDB:TCSYLVIO_003966"/>
<dbReference type="VEuPathDB" id="TriTrypDB:TcG_05500"/>
<protein>
    <submittedName>
        <fullName evidence="3">Uncharacterized protein</fullName>
    </submittedName>
</protein>
<keyword evidence="2" id="KW-1133">Transmembrane helix</keyword>
<evidence type="ECO:0000256" key="2">
    <source>
        <dbReference type="SAM" id="Phobius"/>
    </source>
</evidence>
<feature type="region of interest" description="Disordered" evidence="1">
    <location>
        <begin position="444"/>
        <end position="560"/>
    </location>
</feature>
<evidence type="ECO:0000313" key="3">
    <source>
        <dbReference type="EMBL" id="PWV16185.1"/>
    </source>
</evidence>
<dbReference type="VEuPathDB" id="TriTrypDB:TCDM_07323"/>
<dbReference type="VEuPathDB" id="TriTrypDB:C3747_25g212"/>
<dbReference type="Proteomes" id="UP000246078">
    <property type="component" value="Unassembled WGS sequence"/>
</dbReference>
<dbReference type="VEuPathDB" id="TriTrypDB:TcCLB.507159.37"/>
<dbReference type="VEuPathDB" id="TriTrypDB:TcBrA4_0122030"/>